<sequence>DLAYNRSAIGEITDGNDGTCGTNGKITITVDLDRPYIFTWLRVRFSRAGVLPTVDVAFSYNSGIFFCHNPRRSSLDSQTMDIYCDVGSLIDSVFLSGSGVKIFVFTLCRNIALKQLTQQTITYAEVSSDVNNPYIEFASDRAVDGKSDPKVNTEKACAILERDGTPPSWTLILPSMQNITRFVIYSTVESKTQIAGFTLECFLENSTRVFQYVDTSPIKRNRYIVVPPKMYSGIQKVVVRHSSTNIVFSLCEVEVYGDSMCESKRYGHRCEHTCGCAGNATCFPSTRMCPAGCAPGYQGAGCDLVCQPGRYGNNCTSSCSGNCMQTGNATSRRCDPITGRCLKGCMPGFTGETCHAPCPPGTYGYNCESICSFNCRREGTHNGRVCDHITGKCLTGCEIGYTGFTCQTGT</sequence>
<gene>
    <name evidence="2" type="ORF">CUNI_LOCUS12354</name>
</gene>
<reference evidence="2" key="1">
    <citation type="submission" date="2021-04" db="EMBL/GenBank/DDBJ databases">
        <authorList>
            <consortium name="Molecular Ecology Group"/>
        </authorList>
    </citation>
    <scope>NUCLEOTIDE SEQUENCE</scope>
</reference>
<organism evidence="2 3">
    <name type="scientific">Candidula unifasciata</name>
    <dbReference type="NCBI Taxonomy" id="100452"/>
    <lineage>
        <taxon>Eukaryota</taxon>
        <taxon>Metazoa</taxon>
        <taxon>Spiralia</taxon>
        <taxon>Lophotrochozoa</taxon>
        <taxon>Mollusca</taxon>
        <taxon>Gastropoda</taxon>
        <taxon>Heterobranchia</taxon>
        <taxon>Euthyneura</taxon>
        <taxon>Panpulmonata</taxon>
        <taxon>Eupulmonata</taxon>
        <taxon>Stylommatophora</taxon>
        <taxon>Helicina</taxon>
        <taxon>Helicoidea</taxon>
        <taxon>Geomitridae</taxon>
        <taxon>Candidula</taxon>
    </lineage>
</organism>
<feature type="non-terminal residue" evidence="2">
    <location>
        <position position="1"/>
    </location>
</feature>
<dbReference type="EMBL" id="CAJHNH020002456">
    <property type="protein sequence ID" value="CAG5126796.1"/>
    <property type="molecule type" value="Genomic_DNA"/>
</dbReference>
<dbReference type="PANTHER" id="PTHR24035:SF109">
    <property type="entry name" value="PROTEIN DRAPER"/>
    <property type="match status" value="1"/>
</dbReference>
<evidence type="ECO:0000313" key="3">
    <source>
        <dbReference type="Proteomes" id="UP000678393"/>
    </source>
</evidence>
<name>A0A8S3ZI13_9EUPU</name>
<dbReference type="InterPro" id="IPR052108">
    <property type="entry name" value="MEGF/SIB"/>
</dbReference>
<dbReference type="InterPro" id="IPR002049">
    <property type="entry name" value="LE_dom"/>
</dbReference>
<protein>
    <recommendedName>
        <fullName evidence="1">EGF-like domain-containing protein</fullName>
    </recommendedName>
</protein>
<dbReference type="AlphaFoldDB" id="A0A8S3ZI13"/>
<feature type="non-terminal residue" evidence="2">
    <location>
        <position position="410"/>
    </location>
</feature>
<feature type="domain" description="EGF-like" evidence="1">
    <location>
        <begin position="314"/>
        <end position="355"/>
    </location>
</feature>
<dbReference type="SMART" id="SM00181">
    <property type="entry name" value="EGF"/>
    <property type="match status" value="3"/>
</dbReference>
<evidence type="ECO:0000259" key="1">
    <source>
        <dbReference type="SMART" id="SM00181"/>
    </source>
</evidence>
<dbReference type="Proteomes" id="UP000678393">
    <property type="component" value="Unassembled WGS sequence"/>
</dbReference>
<feature type="domain" description="EGF-like" evidence="1">
    <location>
        <begin position="269"/>
        <end position="303"/>
    </location>
</feature>
<dbReference type="CDD" id="cd00055">
    <property type="entry name" value="EGF_Lam"/>
    <property type="match status" value="1"/>
</dbReference>
<dbReference type="OrthoDB" id="10252017at2759"/>
<keyword evidence="3" id="KW-1185">Reference proteome</keyword>
<dbReference type="Gene3D" id="2.170.300.10">
    <property type="entry name" value="Tie2 ligand-binding domain superfamily"/>
    <property type="match status" value="1"/>
</dbReference>
<dbReference type="PANTHER" id="PTHR24035">
    <property type="entry name" value="MULTIPLE EPIDERMAL GROWTH FACTOR-LIKE DOMAINS PROTEIN"/>
    <property type="match status" value="1"/>
</dbReference>
<dbReference type="SUPFAM" id="SSF49785">
    <property type="entry name" value="Galactose-binding domain-like"/>
    <property type="match status" value="1"/>
</dbReference>
<feature type="domain" description="EGF-like" evidence="1">
    <location>
        <begin position="366"/>
        <end position="407"/>
    </location>
</feature>
<dbReference type="Gene3D" id="2.60.120.260">
    <property type="entry name" value="Galactose-binding domain-like"/>
    <property type="match status" value="1"/>
</dbReference>
<dbReference type="InterPro" id="IPR008979">
    <property type="entry name" value="Galactose-bd-like_sf"/>
</dbReference>
<comment type="caution">
    <text evidence="2">The sequence shown here is derived from an EMBL/GenBank/DDBJ whole genome shotgun (WGS) entry which is preliminary data.</text>
</comment>
<proteinExistence type="predicted"/>
<evidence type="ECO:0000313" key="2">
    <source>
        <dbReference type="EMBL" id="CAG5126796.1"/>
    </source>
</evidence>
<dbReference type="InterPro" id="IPR000742">
    <property type="entry name" value="EGF"/>
</dbReference>
<accession>A0A8S3ZI13</accession>